<dbReference type="SUPFAM" id="SSF141371">
    <property type="entry name" value="PilZ domain-like"/>
    <property type="match status" value="1"/>
</dbReference>
<dbReference type="Proteomes" id="UP001238496">
    <property type="component" value="Unassembled WGS sequence"/>
</dbReference>
<keyword evidence="2" id="KW-1185">Reference proteome</keyword>
<reference evidence="1 2" key="1">
    <citation type="submission" date="2023-07" db="EMBL/GenBank/DDBJ databases">
        <title>Genomic Encyclopedia of Type Strains, Phase IV (KMG-IV): sequencing the most valuable type-strain genomes for metagenomic binning, comparative biology and taxonomic classification.</title>
        <authorList>
            <person name="Goeker M."/>
        </authorList>
    </citation>
    <scope>NUCLEOTIDE SEQUENCE [LARGE SCALE GENOMIC DNA]</scope>
    <source>
        <strain evidence="1 2">DSM 1111</strain>
    </source>
</reference>
<name>A0ABU0G4P9_9HYPH</name>
<sequence>MERRNEIRQRCELDSLVLMFGCHVRGWISDCSPKGFGLVLSEGVELADREPLVLYCDLFGVLHAEIIWKQDEKIGARIRNWKTAAVNSRIRPYLLHPSRI</sequence>
<organism evidence="1 2">
    <name type="scientific">Peteryoungia aggregata LMG 23059</name>
    <dbReference type="NCBI Taxonomy" id="1368425"/>
    <lineage>
        <taxon>Bacteria</taxon>
        <taxon>Pseudomonadati</taxon>
        <taxon>Pseudomonadota</taxon>
        <taxon>Alphaproteobacteria</taxon>
        <taxon>Hyphomicrobiales</taxon>
        <taxon>Rhizobiaceae</taxon>
        <taxon>Peteryoungia</taxon>
    </lineage>
</organism>
<evidence type="ECO:0008006" key="3">
    <source>
        <dbReference type="Google" id="ProtNLM"/>
    </source>
</evidence>
<evidence type="ECO:0000313" key="1">
    <source>
        <dbReference type="EMBL" id="MDQ0419736.1"/>
    </source>
</evidence>
<dbReference type="EMBL" id="JAUSUW010000002">
    <property type="protein sequence ID" value="MDQ0419736.1"/>
    <property type="molecule type" value="Genomic_DNA"/>
</dbReference>
<accession>A0ABU0G4P9</accession>
<dbReference type="RefSeq" id="WP_307369553.1">
    <property type="nucleotide sequence ID" value="NZ_JAUSUW010000002.1"/>
</dbReference>
<proteinExistence type="predicted"/>
<evidence type="ECO:0000313" key="2">
    <source>
        <dbReference type="Proteomes" id="UP001238496"/>
    </source>
</evidence>
<gene>
    <name evidence="1" type="ORF">J2045_000749</name>
</gene>
<protein>
    <recommendedName>
        <fullName evidence="3">PilZ domain-containing protein</fullName>
    </recommendedName>
</protein>
<comment type="caution">
    <text evidence="1">The sequence shown here is derived from an EMBL/GenBank/DDBJ whole genome shotgun (WGS) entry which is preliminary data.</text>
</comment>